<gene>
    <name evidence="2" type="ORF">COT33_02920</name>
</gene>
<dbReference type="EMBL" id="PEYD01000056">
    <property type="protein sequence ID" value="PIS39260.1"/>
    <property type="molecule type" value="Genomic_DNA"/>
</dbReference>
<organism evidence="2 3">
    <name type="scientific">Candidatus Nealsonbacteria bacterium CG08_land_8_20_14_0_20_38_20</name>
    <dbReference type="NCBI Taxonomy" id="1974705"/>
    <lineage>
        <taxon>Bacteria</taxon>
        <taxon>Candidatus Nealsoniibacteriota</taxon>
    </lineage>
</organism>
<dbReference type="Pfam" id="PF02900">
    <property type="entry name" value="LigB"/>
    <property type="match status" value="1"/>
</dbReference>
<name>A0A2H0YLC3_9BACT</name>
<dbReference type="Proteomes" id="UP000230088">
    <property type="component" value="Unassembled WGS sequence"/>
</dbReference>
<feature type="domain" description="Extradiol ring-cleavage dioxygenase class III enzyme subunit B" evidence="1">
    <location>
        <begin position="56"/>
        <end position="222"/>
    </location>
</feature>
<sequence length="227" mass="25531">MIVFACISPHPPIILPSVGSQKDKKQVKKTIESLEFLGKKLSEAKPNTIIISSPHPDWGIKVPLHFLNSKFKNQNEKLQFKIQNYQNPDNPIIEPNTICPILTTLDSPKQHFEWGRQIYRLKIENCKLKIALIASGDLSHCLKSDGPYGFHPDGPKYDRALIEALKKKDLETILKLDNIYPDAAECGLRSFCFLLGILEASGSAWQPEILSYEGPFGVGYLVADFQI</sequence>
<dbReference type="GO" id="GO:0016702">
    <property type="term" value="F:oxidoreductase activity, acting on single donors with incorporation of molecular oxygen, incorporation of two atoms of oxygen"/>
    <property type="evidence" value="ECO:0007669"/>
    <property type="project" value="UniProtKB-ARBA"/>
</dbReference>
<evidence type="ECO:0000259" key="1">
    <source>
        <dbReference type="Pfam" id="PF02900"/>
    </source>
</evidence>
<protein>
    <recommendedName>
        <fullName evidence="1">Extradiol ring-cleavage dioxygenase class III enzyme subunit B domain-containing protein</fullName>
    </recommendedName>
</protein>
<dbReference type="CDD" id="cd07951">
    <property type="entry name" value="ED_3B_N_AMMECR1"/>
    <property type="match status" value="1"/>
</dbReference>
<evidence type="ECO:0000313" key="2">
    <source>
        <dbReference type="EMBL" id="PIS39260.1"/>
    </source>
</evidence>
<proteinExistence type="predicted"/>
<evidence type="ECO:0000313" key="3">
    <source>
        <dbReference type="Proteomes" id="UP000230088"/>
    </source>
</evidence>
<dbReference type="SUPFAM" id="SSF53213">
    <property type="entry name" value="LigB-like"/>
    <property type="match status" value="1"/>
</dbReference>
<reference evidence="3" key="1">
    <citation type="submission" date="2017-09" db="EMBL/GenBank/DDBJ databases">
        <title>Depth-based differentiation of microbial function through sediment-hosted aquifers and enrichment of novel symbionts in the deep terrestrial subsurface.</title>
        <authorList>
            <person name="Probst A.J."/>
            <person name="Ladd B."/>
            <person name="Jarett J.K."/>
            <person name="Geller-Mcgrath D.E."/>
            <person name="Sieber C.M.K."/>
            <person name="Emerson J.B."/>
            <person name="Anantharaman K."/>
            <person name="Thomas B.C."/>
            <person name="Malmstrom R."/>
            <person name="Stieglmeier M."/>
            <person name="Klingl A."/>
            <person name="Woyke T."/>
            <person name="Ryan C.M."/>
            <person name="Banfield J.F."/>
        </authorList>
    </citation>
    <scope>NUCLEOTIDE SEQUENCE [LARGE SCALE GENOMIC DNA]</scope>
</reference>
<dbReference type="InterPro" id="IPR004183">
    <property type="entry name" value="Xdiol_dOase_suB"/>
</dbReference>
<accession>A0A2H0YLC3</accession>
<dbReference type="GO" id="GO:0008198">
    <property type="term" value="F:ferrous iron binding"/>
    <property type="evidence" value="ECO:0007669"/>
    <property type="project" value="InterPro"/>
</dbReference>
<dbReference type="Gene3D" id="3.40.830.10">
    <property type="entry name" value="LigB-like"/>
    <property type="match status" value="2"/>
</dbReference>
<dbReference type="AlphaFoldDB" id="A0A2H0YLC3"/>
<comment type="caution">
    <text evidence="2">The sequence shown here is derived from an EMBL/GenBank/DDBJ whole genome shotgun (WGS) entry which is preliminary data.</text>
</comment>